<protein>
    <submittedName>
        <fullName evidence="4">VanZ family protein</fullName>
    </submittedName>
</protein>
<dbReference type="EMBL" id="DVGK01000022">
    <property type="protein sequence ID" value="HIR12562.1"/>
    <property type="molecule type" value="Genomic_DNA"/>
</dbReference>
<feature type="transmembrane region" description="Helical" evidence="2">
    <location>
        <begin position="132"/>
        <end position="153"/>
    </location>
</feature>
<dbReference type="Pfam" id="PF04892">
    <property type="entry name" value="VanZ"/>
    <property type="match status" value="1"/>
</dbReference>
<evidence type="ECO:0000256" key="1">
    <source>
        <dbReference type="SAM" id="MobiDB-lite"/>
    </source>
</evidence>
<feature type="compositionally biased region" description="Pro residues" evidence="1">
    <location>
        <begin position="211"/>
        <end position="228"/>
    </location>
</feature>
<proteinExistence type="predicted"/>
<dbReference type="InterPro" id="IPR006976">
    <property type="entry name" value="VanZ-like"/>
</dbReference>
<dbReference type="AlphaFoldDB" id="A0A9D1ABY4"/>
<feature type="transmembrane region" description="Helical" evidence="2">
    <location>
        <begin position="90"/>
        <end position="112"/>
    </location>
</feature>
<feature type="compositionally biased region" description="Low complexity" evidence="1">
    <location>
        <begin position="186"/>
        <end position="210"/>
    </location>
</feature>
<organism evidence="4 5">
    <name type="scientific">Candidatus Choladousia intestinavium</name>
    <dbReference type="NCBI Taxonomy" id="2840727"/>
    <lineage>
        <taxon>Bacteria</taxon>
        <taxon>Bacillati</taxon>
        <taxon>Bacillota</taxon>
        <taxon>Clostridia</taxon>
        <taxon>Lachnospirales</taxon>
        <taxon>Lachnospiraceae</taxon>
        <taxon>Lachnospiraceae incertae sedis</taxon>
        <taxon>Candidatus Choladousia</taxon>
    </lineage>
</organism>
<evidence type="ECO:0000256" key="2">
    <source>
        <dbReference type="SAM" id="Phobius"/>
    </source>
</evidence>
<keyword evidence="2" id="KW-0472">Membrane</keyword>
<feature type="domain" description="VanZ-like" evidence="3">
    <location>
        <begin position="12"/>
        <end position="149"/>
    </location>
</feature>
<keyword evidence="2" id="KW-1133">Transmembrane helix</keyword>
<feature type="region of interest" description="Disordered" evidence="1">
    <location>
        <begin position="169"/>
        <end position="254"/>
    </location>
</feature>
<evidence type="ECO:0000313" key="5">
    <source>
        <dbReference type="Proteomes" id="UP000886757"/>
    </source>
</evidence>
<comment type="caution">
    <text evidence="4">The sequence shown here is derived from an EMBL/GenBank/DDBJ whole genome shotgun (WGS) entry which is preliminary data.</text>
</comment>
<name>A0A9D1ABY4_9FIRM</name>
<reference evidence="4" key="2">
    <citation type="journal article" date="2021" name="PeerJ">
        <title>Extensive microbial diversity within the chicken gut microbiome revealed by metagenomics and culture.</title>
        <authorList>
            <person name="Gilroy R."/>
            <person name="Ravi A."/>
            <person name="Getino M."/>
            <person name="Pursley I."/>
            <person name="Horton D.L."/>
            <person name="Alikhan N.F."/>
            <person name="Baker D."/>
            <person name="Gharbi K."/>
            <person name="Hall N."/>
            <person name="Watson M."/>
            <person name="Adriaenssens E.M."/>
            <person name="Foster-Nyarko E."/>
            <person name="Jarju S."/>
            <person name="Secka A."/>
            <person name="Antonio M."/>
            <person name="Oren A."/>
            <person name="Chaudhuri R.R."/>
            <person name="La Ragione R."/>
            <person name="Hildebrand F."/>
            <person name="Pallen M.J."/>
        </authorList>
    </citation>
    <scope>NUCLEOTIDE SEQUENCE</scope>
    <source>
        <strain evidence="4">ChiSjej4B22-8148</strain>
    </source>
</reference>
<gene>
    <name evidence="4" type="primary">vanZ</name>
    <name evidence="4" type="ORF">IAB31_01405</name>
</gene>
<evidence type="ECO:0000313" key="4">
    <source>
        <dbReference type="EMBL" id="HIR12562.1"/>
    </source>
</evidence>
<accession>A0A9D1ABY4</accession>
<evidence type="ECO:0000259" key="3">
    <source>
        <dbReference type="Pfam" id="PF04892"/>
    </source>
</evidence>
<keyword evidence="2" id="KW-0812">Transmembrane</keyword>
<sequence length="285" mass="32512">MRTFLKPLSFLPALLLMYMIFTFSSQEGDVSSALSYKVSYHLVEAADNVLDAGLEEWEIQSLATRFHGVTRKLAHMAEYFALAVAVSFPLYVYGLHGILLMLVAGFICVAFACGDEYHQSFVAGRSPALRDVLIDSFGVFWGIILVRIIGWTGRKTIFRPLKKKRRSYSREDSPEYYQPQSPPPYYQQRPQMYQQPYSSQGPVRYQQTPTPQAPPPGYQQPSVYPPPRAGYGNSGQMPPAGYYQKQTPHGKWEEPEDRYVSDHLSEDMSFKKLVKNLRNEKSAKK</sequence>
<dbReference type="Proteomes" id="UP000886757">
    <property type="component" value="Unassembled WGS sequence"/>
</dbReference>
<reference evidence="4" key="1">
    <citation type="submission" date="2020-10" db="EMBL/GenBank/DDBJ databases">
        <authorList>
            <person name="Gilroy R."/>
        </authorList>
    </citation>
    <scope>NUCLEOTIDE SEQUENCE</scope>
    <source>
        <strain evidence="4">ChiSjej4B22-8148</strain>
    </source>
</reference>
<dbReference type="NCBIfam" id="NF037970">
    <property type="entry name" value="vanZ_1"/>
    <property type="match status" value="1"/>
</dbReference>